<reference evidence="1" key="1">
    <citation type="journal article" date="2021" name="Open Biol.">
        <title>Shared evolutionary footprints suggest mitochondrial oxidative damage underlies multiple complex I losses in fungi.</title>
        <authorList>
            <person name="Schikora-Tamarit M.A."/>
            <person name="Marcet-Houben M."/>
            <person name="Nosek J."/>
            <person name="Gabaldon T."/>
        </authorList>
    </citation>
    <scope>NUCLEOTIDE SEQUENCE</scope>
    <source>
        <strain evidence="1">CBS6075</strain>
    </source>
</reference>
<dbReference type="EMBL" id="JAEUBE010000378">
    <property type="protein sequence ID" value="KAH3662272.1"/>
    <property type="molecule type" value="Genomic_DNA"/>
</dbReference>
<reference evidence="1" key="2">
    <citation type="submission" date="2021-01" db="EMBL/GenBank/DDBJ databases">
        <authorList>
            <person name="Schikora-Tamarit M.A."/>
        </authorList>
    </citation>
    <scope>NUCLEOTIDE SEQUENCE</scope>
    <source>
        <strain evidence="1">CBS6075</strain>
    </source>
</reference>
<evidence type="ECO:0000313" key="2">
    <source>
        <dbReference type="Proteomes" id="UP000769157"/>
    </source>
</evidence>
<evidence type="ECO:0000313" key="1">
    <source>
        <dbReference type="EMBL" id="KAH3662272.1"/>
    </source>
</evidence>
<name>A0A9P8NZB7_9ASCO</name>
<accession>A0A9P8NZB7</accession>
<keyword evidence="2" id="KW-1185">Reference proteome</keyword>
<sequence>MSSKDRTGSGAFFSCLSFSSKRMLSNDGTDAGGPLVLTRLYGLDGVLGAEDPQAFVVFQALEPVVTESLRTIGVPVAAERLLFDDGLRLPLTTTKSGSTSSSAMALSLTSSVLPIASCCEYNTFDKERGFSAAPGTVVLISSILLAEDRLLRSLTLVFDGVVGSSKIGLATSHSNG</sequence>
<dbReference type="Proteomes" id="UP000769157">
    <property type="component" value="Unassembled WGS sequence"/>
</dbReference>
<dbReference type="AlphaFoldDB" id="A0A9P8NZB7"/>
<proteinExistence type="predicted"/>
<dbReference type="RefSeq" id="XP_046059361.1">
    <property type="nucleotide sequence ID" value="XM_046206714.1"/>
</dbReference>
<protein>
    <submittedName>
        <fullName evidence="1">Uncharacterized protein</fullName>
    </submittedName>
</protein>
<dbReference type="GeneID" id="70237485"/>
<gene>
    <name evidence="1" type="ORF">OGAPHI_005521</name>
</gene>
<organism evidence="1 2">
    <name type="scientific">Ogataea philodendri</name>
    <dbReference type="NCBI Taxonomy" id="1378263"/>
    <lineage>
        <taxon>Eukaryota</taxon>
        <taxon>Fungi</taxon>
        <taxon>Dikarya</taxon>
        <taxon>Ascomycota</taxon>
        <taxon>Saccharomycotina</taxon>
        <taxon>Pichiomycetes</taxon>
        <taxon>Pichiales</taxon>
        <taxon>Pichiaceae</taxon>
        <taxon>Ogataea</taxon>
    </lineage>
</organism>
<comment type="caution">
    <text evidence="1">The sequence shown here is derived from an EMBL/GenBank/DDBJ whole genome shotgun (WGS) entry which is preliminary data.</text>
</comment>